<reference evidence="3" key="1">
    <citation type="submission" date="2021-05" db="EMBL/GenBank/DDBJ databases">
        <authorList>
            <person name="Pietrasiak N."/>
            <person name="Ward R."/>
            <person name="Stajich J.E."/>
            <person name="Kurbessoian T."/>
        </authorList>
    </citation>
    <scope>NUCLEOTIDE SEQUENCE</scope>
    <source>
        <strain evidence="3">GSE-TBD4-15B</strain>
    </source>
</reference>
<keyword evidence="2" id="KW-1133">Transmembrane helix</keyword>
<keyword evidence="2" id="KW-0472">Membrane</keyword>
<name>A0A951PAG8_9CYAN</name>
<sequence length="234" mass="27521">MPRAKVVQDRLTFGFVRILAFIGGVVVGYFGAIPARLIFYALLGNLDYRATCSMASYFSTDCQEGLSQMFNLFSTVGRFIGIIFMVLKFSDMQDKFLYIQNLKVMHRKLYFKVRNYFYEPYSKQLDIFWSILYVLFETILPLATVLISWSIVFSVFYSLIGWFSIILCFIGSSLIYDWVSRLLYMMLFPHRLEQEVREASLNNAVLEAKEQEERRDKSRLKHEESKYEELDGMD</sequence>
<evidence type="ECO:0000256" key="1">
    <source>
        <dbReference type="SAM" id="MobiDB-lite"/>
    </source>
</evidence>
<feature type="region of interest" description="Disordered" evidence="1">
    <location>
        <begin position="211"/>
        <end position="234"/>
    </location>
</feature>
<feature type="transmembrane region" description="Helical" evidence="2">
    <location>
        <begin position="69"/>
        <end position="87"/>
    </location>
</feature>
<protein>
    <submittedName>
        <fullName evidence="3">Uncharacterized protein</fullName>
    </submittedName>
</protein>
<reference evidence="3" key="2">
    <citation type="journal article" date="2022" name="Microbiol. Resour. Announc.">
        <title>Metagenome Sequencing to Explore Phylogenomics of Terrestrial Cyanobacteria.</title>
        <authorList>
            <person name="Ward R.D."/>
            <person name="Stajich J.E."/>
            <person name="Johansen J.R."/>
            <person name="Huntemann M."/>
            <person name="Clum A."/>
            <person name="Foster B."/>
            <person name="Foster B."/>
            <person name="Roux S."/>
            <person name="Palaniappan K."/>
            <person name="Varghese N."/>
            <person name="Mukherjee S."/>
            <person name="Reddy T.B.K."/>
            <person name="Daum C."/>
            <person name="Copeland A."/>
            <person name="Chen I.A."/>
            <person name="Ivanova N.N."/>
            <person name="Kyrpides N.C."/>
            <person name="Shapiro N."/>
            <person name="Eloe-Fadrosh E.A."/>
            <person name="Pietrasiak N."/>
        </authorList>
    </citation>
    <scope>NUCLEOTIDE SEQUENCE</scope>
    <source>
        <strain evidence="3">GSE-TBD4-15B</strain>
    </source>
</reference>
<feature type="transmembrane region" description="Helical" evidence="2">
    <location>
        <begin position="127"/>
        <end position="149"/>
    </location>
</feature>
<evidence type="ECO:0000256" key="2">
    <source>
        <dbReference type="SAM" id="Phobius"/>
    </source>
</evidence>
<dbReference type="AlphaFoldDB" id="A0A951PAG8"/>
<evidence type="ECO:0000313" key="4">
    <source>
        <dbReference type="Proteomes" id="UP000707356"/>
    </source>
</evidence>
<feature type="transmembrane region" description="Helical" evidence="2">
    <location>
        <begin position="155"/>
        <end position="176"/>
    </location>
</feature>
<organism evidence="3 4">
    <name type="scientific">Pegethrix bostrychoides GSE-TBD4-15B</name>
    <dbReference type="NCBI Taxonomy" id="2839662"/>
    <lineage>
        <taxon>Bacteria</taxon>
        <taxon>Bacillati</taxon>
        <taxon>Cyanobacteriota</taxon>
        <taxon>Cyanophyceae</taxon>
        <taxon>Oculatellales</taxon>
        <taxon>Oculatellaceae</taxon>
        <taxon>Pegethrix</taxon>
    </lineage>
</organism>
<gene>
    <name evidence="3" type="ORF">KME07_06545</name>
</gene>
<dbReference type="Proteomes" id="UP000707356">
    <property type="component" value="Unassembled WGS sequence"/>
</dbReference>
<proteinExistence type="predicted"/>
<keyword evidence="2" id="KW-0812">Transmembrane</keyword>
<dbReference type="EMBL" id="JAHHHV010000030">
    <property type="protein sequence ID" value="MBW4465084.1"/>
    <property type="molecule type" value="Genomic_DNA"/>
</dbReference>
<feature type="transmembrane region" description="Helical" evidence="2">
    <location>
        <begin position="12"/>
        <end position="33"/>
    </location>
</feature>
<accession>A0A951PAG8</accession>
<evidence type="ECO:0000313" key="3">
    <source>
        <dbReference type="EMBL" id="MBW4465084.1"/>
    </source>
</evidence>
<comment type="caution">
    <text evidence="3">The sequence shown here is derived from an EMBL/GenBank/DDBJ whole genome shotgun (WGS) entry which is preliminary data.</text>
</comment>